<dbReference type="EMBL" id="JAEKOZ010000013">
    <property type="protein sequence ID" value="MBJ3809704.1"/>
    <property type="molecule type" value="Genomic_DNA"/>
</dbReference>
<keyword evidence="2" id="KW-1185">Reference proteome</keyword>
<evidence type="ECO:0000313" key="1">
    <source>
        <dbReference type="EMBL" id="MBJ3809704.1"/>
    </source>
</evidence>
<protein>
    <submittedName>
        <fullName evidence="1">Uncharacterized protein</fullName>
    </submittedName>
</protein>
<dbReference type="RefSeq" id="WP_190119171.1">
    <property type="nucleotide sequence ID" value="NZ_BMVR01000014.1"/>
</dbReference>
<sequence length="88" mass="9245">MRQHDAEQGKRCGAADAKDLTPCEGPLMAVTVLTADGKEMTGCVAHSARQLASLPQARLHPLCCLSPWAVGVYARAATLPPSAWEVGC</sequence>
<comment type="caution">
    <text evidence="1">The sequence shown here is derived from an EMBL/GenBank/DDBJ whole genome shotgun (WGS) entry which is preliminary data.</text>
</comment>
<proteinExistence type="predicted"/>
<dbReference type="Proteomes" id="UP000634780">
    <property type="component" value="Unassembled WGS sequence"/>
</dbReference>
<organism evidence="1 2">
    <name type="scientific">Streptomyces flavofungini</name>
    <dbReference type="NCBI Taxonomy" id="68200"/>
    <lineage>
        <taxon>Bacteria</taxon>
        <taxon>Bacillati</taxon>
        <taxon>Actinomycetota</taxon>
        <taxon>Actinomycetes</taxon>
        <taxon>Kitasatosporales</taxon>
        <taxon>Streptomycetaceae</taxon>
        <taxon>Streptomyces</taxon>
    </lineage>
</organism>
<accession>A0ABS0X9Q9</accession>
<gene>
    <name evidence="1" type="ORF">JGB26_21710</name>
</gene>
<evidence type="ECO:0000313" key="2">
    <source>
        <dbReference type="Proteomes" id="UP000634780"/>
    </source>
</evidence>
<reference evidence="1 2" key="1">
    <citation type="submission" date="2020-12" db="EMBL/GenBank/DDBJ databases">
        <title>Streptomyces typhae sp. nov., a novel endophytic actinomycete isolated from the root of cattail pollen (Typha angustifolia L.).</title>
        <authorList>
            <person name="Peng C."/>
            <person name="Liu C."/>
        </authorList>
    </citation>
    <scope>NUCLEOTIDE SEQUENCE [LARGE SCALE GENOMIC DNA]</scope>
    <source>
        <strain evidence="1 2">JCM 4753</strain>
    </source>
</reference>
<name>A0ABS0X9Q9_9ACTN</name>